<keyword evidence="3" id="KW-1185">Reference proteome</keyword>
<dbReference type="InterPro" id="IPR050287">
    <property type="entry name" value="MTA/SAH_deaminase"/>
</dbReference>
<dbReference type="GO" id="GO:0016810">
    <property type="term" value="F:hydrolase activity, acting on carbon-nitrogen (but not peptide) bonds"/>
    <property type="evidence" value="ECO:0007669"/>
    <property type="project" value="InterPro"/>
</dbReference>
<dbReference type="OMA" id="EVFDCEN"/>
<dbReference type="AlphaFoldDB" id="A0A1M2VHV9"/>
<reference evidence="2 3" key="1">
    <citation type="submission" date="2016-10" db="EMBL/GenBank/DDBJ databases">
        <title>Genome sequence of the basidiomycete white-rot fungus Trametes pubescens.</title>
        <authorList>
            <person name="Makela M.R."/>
            <person name="Granchi Z."/>
            <person name="Peng M."/>
            <person name="De Vries R.P."/>
            <person name="Grigoriev I."/>
            <person name="Riley R."/>
            <person name="Hilden K."/>
        </authorList>
    </citation>
    <scope>NUCLEOTIDE SEQUENCE [LARGE SCALE GENOMIC DNA]</scope>
    <source>
        <strain evidence="2 3">FBCC735</strain>
    </source>
</reference>
<name>A0A1M2VHV9_TRAPU</name>
<dbReference type="SUPFAM" id="SSF51556">
    <property type="entry name" value="Metallo-dependent hydrolases"/>
    <property type="match status" value="1"/>
</dbReference>
<accession>A0A1M2VHV9</accession>
<dbReference type="Gene3D" id="3.20.20.140">
    <property type="entry name" value="Metal-dependent hydrolases"/>
    <property type="match status" value="1"/>
</dbReference>
<dbReference type="InterPro" id="IPR011059">
    <property type="entry name" value="Metal-dep_hydrolase_composite"/>
</dbReference>
<protein>
    <submittedName>
        <fullName evidence="2">5'-deoxyadenosine deaminase</fullName>
    </submittedName>
</protein>
<dbReference type="EMBL" id="MNAD01001224">
    <property type="protein sequence ID" value="OJT07113.1"/>
    <property type="molecule type" value="Genomic_DNA"/>
</dbReference>
<evidence type="ECO:0000313" key="3">
    <source>
        <dbReference type="Proteomes" id="UP000184267"/>
    </source>
</evidence>
<proteinExistence type="predicted"/>
<evidence type="ECO:0000313" key="2">
    <source>
        <dbReference type="EMBL" id="OJT07113.1"/>
    </source>
</evidence>
<evidence type="ECO:0000259" key="1">
    <source>
        <dbReference type="Pfam" id="PF01979"/>
    </source>
</evidence>
<gene>
    <name evidence="2" type="ORF">TRAPUB_2047</name>
</gene>
<dbReference type="InterPro" id="IPR006680">
    <property type="entry name" value="Amidohydro-rel"/>
</dbReference>
<feature type="domain" description="Amidohydrolase-related" evidence="1">
    <location>
        <begin position="57"/>
        <end position="199"/>
    </location>
</feature>
<dbReference type="STRING" id="154538.A0A1M2VHV9"/>
<dbReference type="PANTHER" id="PTHR43794:SF5">
    <property type="entry name" value="CHLOROHYDROLASE FAMILY PROTEIN"/>
    <property type="match status" value="1"/>
</dbReference>
<dbReference type="PANTHER" id="PTHR43794">
    <property type="entry name" value="AMINOHYDROLASE SSNA-RELATED"/>
    <property type="match status" value="1"/>
</dbReference>
<dbReference type="Proteomes" id="UP000184267">
    <property type="component" value="Unassembled WGS sequence"/>
</dbReference>
<dbReference type="SUPFAM" id="SSF51338">
    <property type="entry name" value="Composite domain of metallo-dependent hydrolases"/>
    <property type="match status" value="1"/>
</dbReference>
<organism evidence="2 3">
    <name type="scientific">Trametes pubescens</name>
    <name type="common">White-rot fungus</name>
    <dbReference type="NCBI Taxonomy" id="154538"/>
    <lineage>
        <taxon>Eukaryota</taxon>
        <taxon>Fungi</taxon>
        <taxon>Dikarya</taxon>
        <taxon>Basidiomycota</taxon>
        <taxon>Agaricomycotina</taxon>
        <taxon>Agaricomycetes</taxon>
        <taxon>Polyporales</taxon>
        <taxon>Polyporaceae</taxon>
        <taxon>Trametes</taxon>
    </lineage>
</organism>
<dbReference type="Pfam" id="PF01979">
    <property type="entry name" value="Amidohydro_1"/>
    <property type="match status" value="1"/>
</dbReference>
<comment type="caution">
    <text evidence="2">The sequence shown here is derived from an EMBL/GenBank/DDBJ whole genome shotgun (WGS) entry which is preliminary data.</text>
</comment>
<dbReference type="InterPro" id="IPR032466">
    <property type="entry name" value="Metal_Hydrolase"/>
</dbReference>
<dbReference type="OrthoDB" id="2740443at2759"/>
<sequence length="328" mass="35528">MSKYLLKGGTVVTFVQGESKPRAYKADVLVEGNSITRIEENIAPQPGVEVFDCENKWITPGFVDTHRHLYMTVSRGDHPDISISEYFPKSFWTVQGSLTPEEIGIGTLAGCLDALHNGVTTILDHFNTAHTPAHAEASLRAVRESGARVIWAPARQSSPTQIAPSVEFANEAETEAWQRAKVREWGVDGGKLRPDGRVTLALAYDVSWRGPIEVHKEWLAHARESSVTLITAHVIGASTVTAWRDGGMLGPDVLFSHCNGLGNHTELDAEAWKALKESGTAVGATPVGEIGMSYGNHVVFDAVERGVKAGLGAVSAAQKERSWKDARL</sequence>